<dbReference type="PANTHER" id="PTHR21230">
    <property type="entry name" value="VESICLE TRANSPORT V-SNARE PROTEIN VTI1-RELATED"/>
    <property type="match status" value="1"/>
</dbReference>
<dbReference type="FunFam" id="1.20.5.110:FF:000002">
    <property type="entry name" value="Vesicle transport through interaction with t-SNAREsB"/>
    <property type="match status" value="1"/>
</dbReference>
<feature type="transmembrane region" description="Helical" evidence="9">
    <location>
        <begin position="185"/>
        <end position="204"/>
    </location>
</feature>
<name>A0A443SDM6_9ACAR</name>
<keyword evidence="11" id="KW-1185">Reference proteome</keyword>
<dbReference type="CDD" id="cd15890">
    <property type="entry name" value="SNARE_Vti1b"/>
    <property type="match status" value="1"/>
</dbReference>
<dbReference type="GO" id="GO:0000149">
    <property type="term" value="F:SNARE binding"/>
    <property type="evidence" value="ECO:0007669"/>
    <property type="project" value="TreeGrafter"/>
</dbReference>
<proteinExistence type="inferred from homology"/>
<dbReference type="Pfam" id="PF12352">
    <property type="entry name" value="V-SNARE_C"/>
    <property type="match status" value="1"/>
</dbReference>
<dbReference type="GO" id="GO:0031201">
    <property type="term" value="C:SNARE complex"/>
    <property type="evidence" value="ECO:0007669"/>
    <property type="project" value="TreeGrafter"/>
</dbReference>
<evidence type="ECO:0000256" key="2">
    <source>
        <dbReference type="ARBA" id="ARBA00006108"/>
    </source>
</evidence>
<comment type="similarity">
    <text evidence="2">Belongs to the VTI1 family.</text>
</comment>
<evidence type="ECO:0000313" key="10">
    <source>
        <dbReference type="EMBL" id="RWS25610.1"/>
    </source>
</evidence>
<sequence>MASSAHYEDLKEELFAVKEKVKSKLRQGISEGGLNNALSEGEGIVLLMKKEVDMAPGLARSELLGDWTQVNKDWSVFKITCKTNPGSLIGGPNILNTDGRSVDFERNMNLMKGVSILERTNESVLRATQVAKESEDIGTAVIDELGDQRDALIRTRTRLHDTDHELKRTHAILRVMNRRVMTNKCLLIFIIVLELLILGGLIYWKAVTKWFKH</sequence>
<gene>
    <name evidence="10" type="ORF">B4U80_05159</name>
</gene>
<dbReference type="GO" id="GO:0005794">
    <property type="term" value="C:Golgi apparatus"/>
    <property type="evidence" value="ECO:0007669"/>
    <property type="project" value="TreeGrafter"/>
</dbReference>
<keyword evidence="3" id="KW-0813">Transport</keyword>
<dbReference type="GO" id="GO:0006891">
    <property type="term" value="P:intra-Golgi vesicle-mediated transport"/>
    <property type="evidence" value="ECO:0007669"/>
    <property type="project" value="TreeGrafter"/>
</dbReference>
<keyword evidence="7" id="KW-0175">Coiled coil</keyword>
<dbReference type="EMBL" id="NCKV01003529">
    <property type="protein sequence ID" value="RWS25610.1"/>
    <property type="molecule type" value="Genomic_DNA"/>
</dbReference>
<keyword evidence="4 9" id="KW-0812">Transmembrane</keyword>
<accession>A0A443SDM6</accession>
<dbReference type="GO" id="GO:0012507">
    <property type="term" value="C:ER to Golgi transport vesicle membrane"/>
    <property type="evidence" value="ECO:0007669"/>
    <property type="project" value="TreeGrafter"/>
</dbReference>
<dbReference type="VEuPathDB" id="VectorBase:LDEU006428"/>
<reference evidence="10 11" key="1">
    <citation type="journal article" date="2018" name="Gigascience">
        <title>Genomes of trombidid mites reveal novel predicted allergens and laterally-transferred genes associated with secondary metabolism.</title>
        <authorList>
            <person name="Dong X."/>
            <person name="Chaisiri K."/>
            <person name="Xia D."/>
            <person name="Armstrong S.D."/>
            <person name="Fang Y."/>
            <person name="Donnelly M.J."/>
            <person name="Kadowaki T."/>
            <person name="McGarry J.W."/>
            <person name="Darby A.C."/>
            <person name="Makepeace B.L."/>
        </authorList>
    </citation>
    <scope>NUCLEOTIDE SEQUENCE [LARGE SCALE GENOMIC DNA]</scope>
    <source>
        <strain evidence="10">UoL-UT</strain>
    </source>
</reference>
<dbReference type="Proteomes" id="UP000288716">
    <property type="component" value="Unassembled WGS sequence"/>
</dbReference>
<dbReference type="AlphaFoldDB" id="A0A443SDM6"/>
<dbReference type="OrthoDB" id="430637at2759"/>
<evidence type="ECO:0000256" key="9">
    <source>
        <dbReference type="SAM" id="Phobius"/>
    </source>
</evidence>
<dbReference type="GO" id="GO:0005484">
    <property type="term" value="F:SNAP receptor activity"/>
    <property type="evidence" value="ECO:0007669"/>
    <property type="project" value="TreeGrafter"/>
</dbReference>
<dbReference type="GO" id="GO:0042147">
    <property type="term" value="P:retrograde transport, endosome to Golgi"/>
    <property type="evidence" value="ECO:0007669"/>
    <property type="project" value="TreeGrafter"/>
</dbReference>
<keyword evidence="5" id="KW-0653">Protein transport</keyword>
<evidence type="ECO:0000256" key="6">
    <source>
        <dbReference type="ARBA" id="ARBA00022989"/>
    </source>
</evidence>
<dbReference type="GO" id="GO:1903076">
    <property type="term" value="P:regulation of protein localization to plasma membrane"/>
    <property type="evidence" value="ECO:0007669"/>
    <property type="project" value="TreeGrafter"/>
</dbReference>
<evidence type="ECO:0000256" key="5">
    <source>
        <dbReference type="ARBA" id="ARBA00022927"/>
    </source>
</evidence>
<evidence type="ECO:0000313" key="11">
    <source>
        <dbReference type="Proteomes" id="UP000288716"/>
    </source>
</evidence>
<dbReference type="STRING" id="299467.A0A443SDM6"/>
<protein>
    <submittedName>
        <fullName evidence="10">Uncharacterized protein</fullName>
    </submittedName>
</protein>
<dbReference type="PANTHER" id="PTHR21230:SF89">
    <property type="entry name" value="VESICLE TRANSPORT THROUGH INTERACTION WITH T-SNARES HOMOLOG 1B"/>
    <property type="match status" value="1"/>
</dbReference>
<dbReference type="GO" id="GO:0005789">
    <property type="term" value="C:endoplasmic reticulum membrane"/>
    <property type="evidence" value="ECO:0007669"/>
    <property type="project" value="TreeGrafter"/>
</dbReference>
<organism evidence="10 11">
    <name type="scientific">Leptotrombidium deliense</name>
    <dbReference type="NCBI Taxonomy" id="299467"/>
    <lineage>
        <taxon>Eukaryota</taxon>
        <taxon>Metazoa</taxon>
        <taxon>Ecdysozoa</taxon>
        <taxon>Arthropoda</taxon>
        <taxon>Chelicerata</taxon>
        <taxon>Arachnida</taxon>
        <taxon>Acari</taxon>
        <taxon>Acariformes</taxon>
        <taxon>Trombidiformes</taxon>
        <taxon>Prostigmata</taxon>
        <taxon>Anystina</taxon>
        <taxon>Parasitengona</taxon>
        <taxon>Trombiculoidea</taxon>
        <taxon>Trombiculidae</taxon>
        <taxon>Leptotrombidium</taxon>
    </lineage>
</organism>
<keyword evidence="6 9" id="KW-1133">Transmembrane helix</keyword>
<dbReference type="GO" id="GO:0015031">
    <property type="term" value="P:protein transport"/>
    <property type="evidence" value="ECO:0007669"/>
    <property type="project" value="UniProtKB-KW"/>
</dbReference>
<evidence type="ECO:0000256" key="4">
    <source>
        <dbReference type="ARBA" id="ARBA00022692"/>
    </source>
</evidence>
<comment type="subcellular location">
    <subcellularLocation>
        <location evidence="1">Membrane</location>
        <topology evidence="1">Single-pass type IV membrane protein</topology>
    </subcellularLocation>
</comment>
<dbReference type="GO" id="GO:0048280">
    <property type="term" value="P:vesicle fusion with Golgi apparatus"/>
    <property type="evidence" value="ECO:0007669"/>
    <property type="project" value="TreeGrafter"/>
</dbReference>
<dbReference type="GO" id="GO:0005829">
    <property type="term" value="C:cytosol"/>
    <property type="evidence" value="ECO:0007669"/>
    <property type="project" value="GOC"/>
</dbReference>
<dbReference type="GO" id="GO:0016236">
    <property type="term" value="P:macroautophagy"/>
    <property type="evidence" value="ECO:0007669"/>
    <property type="project" value="TreeGrafter"/>
</dbReference>
<evidence type="ECO:0000256" key="3">
    <source>
        <dbReference type="ARBA" id="ARBA00022448"/>
    </source>
</evidence>
<keyword evidence="8 9" id="KW-0472">Membrane</keyword>
<comment type="caution">
    <text evidence="10">The sequence shown here is derived from an EMBL/GenBank/DDBJ whole genome shotgun (WGS) entry which is preliminary data.</text>
</comment>
<evidence type="ECO:0000256" key="7">
    <source>
        <dbReference type="ARBA" id="ARBA00023054"/>
    </source>
</evidence>
<evidence type="ECO:0000256" key="8">
    <source>
        <dbReference type="ARBA" id="ARBA00023136"/>
    </source>
</evidence>
<dbReference type="GO" id="GO:0031902">
    <property type="term" value="C:late endosome membrane"/>
    <property type="evidence" value="ECO:0007669"/>
    <property type="project" value="TreeGrafter"/>
</dbReference>
<evidence type="ECO:0000256" key="1">
    <source>
        <dbReference type="ARBA" id="ARBA00004211"/>
    </source>
</evidence>
<dbReference type="SUPFAM" id="SSF58038">
    <property type="entry name" value="SNARE fusion complex"/>
    <property type="match status" value="1"/>
</dbReference>
<dbReference type="Gene3D" id="1.20.5.110">
    <property type="match status" value="1"/>
</dbReference>
<dbReference type="GO" id="GO:0006896">
    <property type="term" value="P:Golgi to vacuole transport"/>
    <property type="evidence" value="ECO:0007669"/>
    <property type="project" value="TreeGrafter"/>
</dbReference>